<name>A0A6A6X4R3_9PLEO</name>
<evidence type="ECO:0000256" key="1">
    <source>
        <dbReference type="SAM" id="MobiDB-lite"/>
    </source>
</evidence>
<dbReference type="EMBL" id="MU002037">
    <property type="protein sequence ID" value="KAF2791115.1"/>
    <property type="molecule type" value="Genomic_DNA"/>
</dbReference>
<dbReference type="AlphaFoldDB" id="A0A6A6X4R3"/>
<reference evidence="2" key="1">
    <citation type="journal article" date="2020" name="Stud. Mycol.">
        <title>101 Dothideomycetes genomes: a test case for predicting lifestyles and emergence of pathogens.</title>
        <authorList>
            <person name="Haridas S."/>
            <person name="Albert R."/>
            <person name="Binder M."/>
            <person name="Bloem J."/>
            <person name="Labutti K."/>
            <person name="Salamov A."/>
            <person name="Andreopoulos B."/>
            <person name="Baker S."/>
            <person name="Barry K."/>
            <person name="Bills G."/>
            <person name="Bluhm B."/>
            <person name="Cannon C."/>
            <person name="Castanera R."/>
            <person name="Culley D."/>
            <person name="Daum C."/>
            <person name="Ezra D."/>
            <person name="Gonzalez J."/>
            <person name="Henrissat B."/>
            <person name="Kuo A."/>
            <person name="Liang C."/>
            <person name="Lipzen A."/>
            <person name="Lutzoni F."/>
            <person name="Magnuson J."/>
            <person name="Mondo S."/>
            <person name="Nolan M."/>
            <person name="Ohm R."/>
            <person name="Pangilinan J."/>
            <person name="Park H.-J."/>
            <person name="Ramirez L."/>
            <person name="Alfaro M."/>
            <person name="Sun H."/>
            <person name="Tritt A."/>
            <person name="Yoshinaga Y."/>
            <person name="Zwiers L.-H."/>
            <person name="Turgeon B."/>
            <person name="Goodwin S."/>
            <person name="Spatafora J."/>
            <person name="Crous P."/>
            <person name="Grigoriev I."/>
        </authorList>
    </citation>
    <scope>NUCLEOTIDE SEQUENCE</scope>
    <source>
        <strain evidence="2">CBS 109.77</strain>
    </source>
</reference>
<keyword evidence="3" id="KW-1185">Reference proteome</keyword>
<accession>A0A6A6X4R3</accession>
<gene>
    <name evidence="2" type="ORF">K505DRAFT_339854</name>
</gene>
<proteinExistence type="predicted"/>
<feature type="region of interest" description="Disordered" evidence="1">
    <location>
        <begin position="19"/>
        <end position="45"/>
    </location>
</feature>
<evidence type="ECO:0000313" key="3">
    <source>
        <dbReference type="Proteomes" id="UP000799757"/>
    </source>
</evidence>
<evidence type="ECO:0000313" key="2">
    <source>
        <dbReference type="EMBL" id="KAF2791115.1"/>
    </source>
</evidence>
<feature type="region of interest" description="Disordered" evidence="1">
    <location>
        <begin position="120"/>
        <end position="144"/>
    </location>
</feature>
<organism evidence="2 3">
    <name type="scientific">Melanomma pulvis-pyrius CBS 109.77</name>
    <dbReference type="NCBI Taxonomy" id="1314802"/>
    <lineage>
        <taxon>Eukaryota</taxon>
        <taxon>Fungi</taxon>
        <taxon>Dikarya</taxon>
        <taxon>Ascomycota</taxon>
        <taxon>Pezizomycotina</taxon>
        <taxon>Dothideomycetes</taxon>
        <taxon>Pleosporomycetidae</taxon>
        <taxon>Pleosporales</taxon>
        <taxon>Melanommataceae</taxon>
        <taxon>Melanomma</taxon>
    </lineage>
</organism>
<dbReference type="Proteomes" id="UP000799757">
    <property type="component" value="Unassembled WGS sequence"/>
</dbReference>
<protein>
    <submittedName>
        <fullName evidence="2">Uncharacterized protein</fullName>
    </submittedName>
</protein>
<sequence>MPEATIGLGPLLLASVPRRASPHGARSPCPPAQDGGDSAASNSSNPGRSCSFFGVGFEPSMVVERCSNPALREPVMHQFPIRQDAGSGLAQGCPTAQSRCMGFQLLLYMPAVPYGPPFLPPDSSSASLPFGPPLLLDAPPPPSR</sequence>